<proteinExistence type="predicted"/>
<dbReference type="PANTHER" id="PTHR33710">
    <property type="entry name" value="BNAC02G09200D PROTEIN"/>
    <property type="match status" value="1"/>
</dbReference>
<dbReference type="InterPro" id="IPR025836">
    <property type="entry name" value="Zn_knuckle_CX2CX4HX4C"/>
</dbReference>
<organism evidence="2">
    <name type="scientific">Fagus sylvatica</name>
    <name type="common">Beechnut</name>
    <dbReference type="NCBI Taxonomy" id="28930"/>
    <lineage>
        <taxon>Eukaryota</taxon>
        <taxon>Viridiplantae</taxon>
        <taxon>Streptophyta</taxon>
        <taxon>Embryophyta</taxon>
        <taxon>Tracheophyta</taxon>
        <taxon>Spermatophyta</taxon>
        <taxon>Magnoliopsida</taxon>
        <taxon>eudicotyledons</taxon>
        <taxon>Gunneridae</taxon>
        <taxon>Pentapetalae</taxon>
        <taxon>rosids</taxon>
        <taxon>fabids</taxon>
        <taxon>Fagales</taxon>
        <taxon>Fagaceae</taxon>
        <taxon>Fagus</taxon>
    </lineage>
</organism>
<gene>
    <name evidence="2" type="ORF">FSB_LOCUS58880</name>
</gene>
<feature type="domain" description="Zinc knuckle CX2CX4HX4C" evidence="1">
    <location>
        <begin position="104"/>
        <end position="150"/>
    </location>
</feature>
<dbReference type="PANTHER" id="PTHR33710:SF62">
    <property type="entry name" value="DUF4283 DOMAIN PROTEIN"/>
    <property type="match status" value="1"/>
</dbReference>
<dbReference type="EMBL" id="OIVN01006341">
    <property type="protein sequence ID" value="SPD30998.1"/>
    <property type="molecule type" value="Genomic_DNA"/>
</dbReference>
<dbReference type="Pfam" id="PF14392">
    <property type="entry name" value="zf-CCHC_4"/>
    <property type="match status" value="1"/>
</dbReference>
<dbReference type="SUPFAM" id="SSF56219">
    <property type="entry name" value="DNase I-like"/>
    <property type="match status" value="1"/>
</dbReference>
<evidence type="ECO:0000259" key="1">
    <source>
        <dbReference type="Pfam" id="PF14392"/>
    </source>
</evidence>
<dbReference type="Gene3D" id="3.60.10.10">
    <property type="entry name" value="Endonuclease/exonuclease/phosphatase"/>
    <property type="match status" value="1"/>
</dbReference>
<dbReference type="InterPro" id="IPR036691">
    <property type="entry name" value="Endo/exonu/phosph_ase_sf"/>
</dbReference>
<protein>
    <recommendedName>
        <fullName evidence="1">Zinc knuckle CX2CX4HX4C domain-containing protein</fullName>
    </recommendedName>
</protein>
<reference evidence="2" key="1">
    <citation type="submission" date="2018-02" db="EMBL/GenBank/DDBJ databases">
        <authorList>
            <person name="Cohen D.B."/>
            <person name="Kent A.D."/>
        </authorList>
    </citation>
    <scope>NUCLEOTIDE SEQUENCE</scope>
</reference>
<dbReference type="AlphaFoldDB" id="A0A2N9J2G5"/>
<sequence>MEDLNGLWQWLSLSETEEDRPLWRSENGFSARDMGDNIMIFEFEDEADLKRVLMAEPWSYDKILSLKREVAVSLGRSIGEVLTTTDSDEELGGGRVMRIRVKVNINKPLCRGRKIGLANGKDSWAAFRYERLRNFYYWCGMLTHGEKDCDFWLRNHSTLRQEDQAYGAWLRAPGNRPYRRVEIHVAGRAQNGGTVKASRGVTDEMVVDLPAGKEPVNVLESPVGTNELLKLELSWAWEPMYSSRTYPVGAGASSLGGTPEAWRLTFFYGAPETHRRIETWNLLRGLNQQFLLLWCCIGDFNEIVKNEEMHGRNRRPDRQMQGFRDAMDECDLIDLGYRGSPFTWCNNRDPPATTWVRLDRGLATLSWVQKFPAASVEHLDVINSDHKCLLLTREPRGTQCFQRKPFRFKEVWTSDEGCENTIQAAWGSAIPGSAMFKVAEKLKTCKKHLGDWSRRSFGSVTRQLREKKQELAKAEEEAIKGGSLDRIRKLKAEVNFLLEREERLWRQRSRVMWLSEGDRNTRYFHGRASQRRRRNKILGLKDEDGVWREDKVRSCWSHNAVL</sequence>
<accession>A0A2N9J2G5</accession>
<name>A0A2N9J2G5_FAGSY</name>
<evidence type="ECO:0000313" key="2">
    <source>
        <dbReference type="EMBL" id="SPD30998.1"/>
    </source>
</evidence>